<dbReference type="InterPro" id="IPR054828">
    <property type="entry name" value="Vit_B12_bind_prot"/>
</dbReference>
<name>A0ABX9XDC8_9PSED</name>
<dbReference type="Gene3D" id="3.40.50.1980">
    <property type="entry name" value="Nitrogenase molybdenum iron protein domain"/>
    <property type="match status" value="2"/>
</dbReference>
<protein>
    <submittedName>
        <fullName evidence="4">Cobalamin-binding protein</fullName>
    </submittedName>
</protein>
<dbReference type="InterPro" id="IPR002491">
    <property type="entry name" value="ABC_transptr_periplasmic_BD"/>
</dbReference>
<dbReference type="SUPFAM" id="SSF53807">
    <property type="entry name" value="Helical backbone' metal receptor"/>
    <property type="match status" value="1"/>
</dbReference>
<comment type="caution">
    <text evidence="4">The sequence shown here is derived from an EMBL/GenBank/DDBJ whole genome shotgun (WGS) entry which is preliminary data.</text>
</comment>
<accession>A0ABX9XDC8</accession>
<reference evidence="4 5" key="1">
    <citation type="submission" date="2018-11" db="EMBL/GenBank/DDBJ databases">
        <authorList>
            <person name="Jang G.I."/>
            <person name="Hwang C.Y."/>
        </authorList>
    </citation>
    <scope>NUCLEOTIDE SEQUENCE [LARGE SCALE GENOMIC DNA]</scope>
    <source>
        <strain evidence="4 5">SSM26</strain>
    </source>
</reference>
<dbReference type="RefSeq" id="WP_123891212.1">
    <property type="nucleotide sequence ID" value="NZ_RKKU01000034.1"/>
</dbReference>
<dbReference type="EMBL" id="RKKU01000034">
    <property type="protein sequence ID" value="ROZ81085.1"/>
    <property type="molecule type" value="Genomic_DNA"/>
</dbReference>
<proteinExistence type="predicted"/>
<dbReference type="InterPro" id="IPR050902">
    <property type="entry name" value="ABC_Transporter_SBP"/>
</dbReference>
<keyword evidence="5" id="KW-1185">Reference proteome</keyword>
<feature type="chain" id="PRO_5046013377" evidence="2">
    <location>
        <begin position="25"/>
        <end position="277"/>
    </location>
</feature>
<evidence type="ECO:0000259" key="3">
    <source>
        <dbReference type="PROSITE" id="PS50983"/>
    </source>
</evidence>
<keyword evidence="1 2" id="KW-0732">Signal</keyword>
<evidence type="ECO:0000256" key="1">
    <source>
        <dbReference type="ARBA" id="ARBA00022729"/>
    </source>
</evidence>
<gene>
    <name evidence="4" type="ORF">EF096_18445</name>
</gene>
<dbReference type="NCBIfam" id="NF038402">
    <property type="entry name" value="TroA_like"/>
    <property type="match status" value="1"/>
</dbReference>
<dbReference type="PANTHER" id="PTHR30535:SF34">
    <property type="entry name" value="MOLYBDATE-BINDING PROTEIN MOLA"/>
    <property type="match status" value="1"/>
</dbReference>
<dbReference type="CDD" id="cd01144">
    <property type="entry name" value="BtuF"/>
    <property type="match status" value="1"/>
</dbReference>
<dbReference type="Pfam" id="PF01497">
    <property type="entry name" value="Peripla_BP_2"/>
    <property type="match status" value="1"/>
</dbReference>
<dbReference type="PANTHER" id="PTHR30535">
    <property type="entry name" value="VITAMIN B12-BINDING PROTEIN"/>
    <property type="match status" value="1"/>
</dbReference>
<evidence type="ECO:0000256" key="2">
    <source>
        <dbReference type="SAM" id="SignalP"/>
    </source>
</evidence>
<evidence type="ECO:0000313" key="5">
    <source>
        <dbReference type="Proteomes" id="UP000275199"/>
    </source>
</evidence>
<organism evidence="4 5">
    <name type="scientific">Pseudomonas neustonica</name>
    <dbReference type="NCBI Taxonomy" id="2487346"/>
    <lineage>
        <taxon>Bacteria</taxon>
        <taxon>Pseudomonadati</taxon>
        <taxon>Pseudomonadota</taxon>
        <taxon>Gammaproteobacteria</taxon>
        <taxon>Pseudomonadales</taxon>
        <taxon>Pseudomonadaceae</taxon>
        <taxon>Pseudomonas</taxon>
    </lineage>
</organism>
<feature type="signal peptide" evidence="2">
    <location>
        <begin position="1"/>
        <end position="24"/>
    </location>
</feature>
<dbReference type="PROSITE" id="PS50983">
    <property type="entry name" value="FE_B12_PBP"/>
    <property type="match status" value="1"/>
</dbReference>
<evidence type="ECO:0000313" key="4">
    <source>
        <dbReference type="EMBL" id="ROZ81085.1"/>
    </source>
</evidence>
<feature type="domain" description="Fe/B12 periplasmic-binding" evidence="3">
    <location>
        <begin position="28"/>
        <end position="277"/>
    </location>
</feature>
<dbReference type="PROSITE" id="PS51257">
    <property type="entry name" value="PROKAR_LIPOPROTEIN"/>
    <property type="match status" value="1"/>
</dbReference>
<sequence length="277" mass="29737">MALRLVPGLCVTLLACLLSIGAQAAPQRVVSLAPFLTDMTLLLGAGDQLVGVLDDGKLAPELAQVPRVGAYQALSAESIVAQQPDLVLAWTSGNPPELLQSLRGWGIQVAQFDPQSLDEIASVTQSVGQLLGKPERTRELLQDYRQQLQALKPSADLPTPRVFIQLWNNPIYTVAGEQLLSDALHYCGGQNVFADLPGLAPQVGREGVLAANPDVIIVLARQSAVAKSWLDEWRRFPELKAVADNHLYVLPGGHLVRPTTQVVEGVAELCALVAAQR</sequence>
<dbReference type="Proteomes" id="UP000275199">
    <property type="component" value="Unassembled WGS sequence"/>
</dbReference>